<dbReference type="AlphaFoldDB" id="A0A9P6HMC6"/>
<name>A0A9P6HMC6_9AGAM</name>
<dbReference type="Gene3D" id="1.20.58.480">
    <property type="match status" value="1"/>
</dbReference>
<reference evidence="5" key="1">
    <citation type="journal article" date="2020" name="Nat. Commun.">
        <title>Large-scale genome sequencing of mycorrhizal fungi provides insights into the early evolution of symbiotic traits.</title>
        <authorList>
            <person name="Miyauchi S."/>
            <person name="Kiss E."/>
            <person name="Kuo A."/>
            <person name="Drula E."/>
            <person name="Kohler A."/>
            <person name="Sanchez-Garcia M."/>
            <person name="Morin E."/>
            <person name="Andreopoulos B."/>
            <person name="Barry K.W."/>
            <person name="Bonito G."/>
            <person name="Buee M."/>
            <person name="Carver A."/>
            <person name="Chen C."/>
            <person name="Cichocki N."/>
            <person name="Clum A."/>
            <person name="Culley D."/>
            <person name="Crous P.W."/>
            <person name="Fauchery L."/>
            <person name="Girlanda M."/>
            <person name="Hayes R.D."/>
            <person name="Keri Z."/>
            <person name="LaButti K."/>
            <person name="Lipzen A."/>
            <person name="Lombard V."/>
            <person name="Magnuson J."/>
            <person name="Maillard F."/>
            <person name="Murat C."/>
            <person name="Nolan M."/>
            <person name="Ohm R.A."/>
            <person name="Pangilinan J."/>
            <person name="Pereira M.F."/>
            <person name="Perotto S."/>
            <person name="Peter M."/>
            <person name="Pfister S."/>
            <person name="Riley R."/>
            <person name="Sitrit Y."/>
            <person name="Stielow J.B."/>
            <person name="Szollosi G."/>
            <person name="Zifcakova L."/>
            <person name="Stursova M."/>
            <person name="Spatafora J.W."/>
            <person name="Tedersoo L."/>
            <person name="Vaario L.M."/>
            <person name="Yamada A."/>
            <person name="Yan M."/>
            <person name="Wang P."/>
            <person name="Xu J."/>
            <person name="Bruns T."/>
            <person name="Baldrian P."/>
            <person name="Vilgalys R."/>
            <person name="Dunand C."/>
            <person name="Henrissat B."/>
            <person name="Grigoriev I.V."/>
            <person name="Hibbett D."/>
            <person name="Nagy L.G."/>
            <person name="Martin F.M."/>
        </authorList>
    </citation>
    <scope>NUCLEOTIDE SEQUENCE</scope>
    <source>
        <strain evidence="5">UH-Tt-Lm1</strain>
    </source>
</reference>
<dbReference type="EMBL" id="WIUZ02000002">
    <property type="protein sequence ID" value="KAF9790708.1"/>
    <property type="molecule type" value="Genomic_DNA"/>
</dbReference>
<feature type="binding site" description="proximal binding residue" evidence="4">
    <location>
        <position position="362"/>
    </location>
    <ligand>
        <name>heme b</name>
        <dbReference type="ChEBI" id="CHEBI:60344"/>
    </ligand>
    <ligandPart>
        <name>Fe</name>
        <dbReference type="ChEBI" id="CHEBI:18248"/>
    </ligandPart>
</feature>
<organism evidence="5 6">
    <name type="scientific">Thelephora terrestris</name>
    <dbReference type="NCBI Taxonomy" id="56493"/>
    <lineage>
        <taxon>Eukaryota</taxon>
        <taxon>Fungi</taxon>
        <taxon>Dikarya</taxon>
        <taxon>Basidiomycota</taxon>
        <taxon>Agaricomycotina</taxon>
        <taxon>Agaricomycetes</taxon>
        <taxon>Thelephorales</taxon>
        <taxon>Thelephoraceae</taxon>
        <taxon>Thelephora</taxon>
    </lineage>
</organism>
<dbReference type="PANTHER" id="PTHR28657:SF5">
    <property type="entry name" value="INDOLEAMINE 2,3-DIOXYGENASE"/>
    <property type="match status" value="1"/>
</dbReference>
<dbReference type="GO" id="GO:0033754">
    <property type="term" value="F:indoleamine 2,3-dioxygenase activity"/>
    <property type="evidence" value="ECO:0007669"/>
    <property type="project" value="TreeGrafter"/>
</dbReference>
<protein>
    <submittedName>
        <fullName evidence="5">Indoleamine 2,3-dioxygenase</fullName>
    </submittedName>
</protein>
<dbReference type="GO" id="GO:0046872">
    <property type="term" value="F:metal ion binding"/>
    <property type="evidence" value="ECO:0007669"/>
    <property type="project" value="UniProtKB-KW"/>
</dbReference>
<evidence type="ECO:0000313" key="5">
    <source>
        <dbReference type="EMBL" id="KAF9790708.1"/>
    </source>
</evidence>
<dbReference type="Pfam" id="PF01231">
    <property type="entry name" value="IDO"/>
    <property type="match status" value="1"/>
</dbReference>
<keyword evidence="4" id="KW-0349">Heme</keyword>
<dbReference type="GO" id="GO:0020037">
    <property type="term" value="F:heme binding"/>
    <property type="evidence" value="ECO:0007669"/>
    <property type="project" value="InterPro"/>
</dbReference>
<dbReference type="SUPFAM" id="SSF140959">
    <property type="entry name" value="Indolic compounds 2,3-dioxygenase-like"/>
    <property type="match status" value="1"/>
</dbReference>
<sequence>MTRLQSISSPYFEDGFLPIQPAVSRLPSQWDAWEDILSEATSRLGFDLSPSPEGIPGFEEWRDFVHKMPLLPTQELFDDPPVLLRARQVLTFTLHFYIHSLPKPSSTPIHVPSSLSVPLRAVSDHLGLPPICTYSDTICYNYSTPGFAESLEDLTIHSTFSSTPDEVHFYRIQAMIEHRGTRAMPLMKSIISAVDSLYLQLVSTYLDQLASVVNELTEILLNIRTDCDPAVFFNRVRVWFPGGKLVYGLEGGRSVEEEWMGSSAAQSSIIQALDAFLGIEPLTHKPQERYDARPSDGSKMAFLTRMRLYLPADHRAFLEDLNRFGQQMRSLILDHPDRELAAETMEAYNRVIEAMQKFRSGHIRIVALYVTTQQRRGEKSTGTGGTSGVQFLKSIRDQTIKGKMD</sequence>
<dbReference type="PANTHER" id="PTHR28657">
    <property type="entry name" value="INDOLEAMINE 2,3-DIOXYGENASE"/>
    <property type="match status" value="1"/>
</dbReference>
<dbReference type="OrthoDB" id="540174at2759"/>
<dbReference type="GO" id="GO:0034354">
    <property type="term" value="P:'de novo' NAD+ biosynthetic process from L-tryptophan"/>
    <property type="evidence" value="ECO:0007669"/>
    <property type="project" value="TreeGrafter"/>
</dbReference>
<evidence type="ECO:0000256" key="3">
    <source>
        <dbReference type="ARBA" id="ARBA00023004"/>
    </source>
</evidence>
<evidence type="ECO:0000313" key="6">
    <source>
        <dbReference type="Proteomes" id="UP000736335"/>
    </source>
</evidence>
<keyword evidence="3 4" id="KW-0408">Iron</keyword>
<gene>
    <name evidence="5" type="ORF">BJ322DRAFT_1037969</name>
</gene>
<dbReference type="GO" id="GO:0019441">
    <property type="term" value="P:L-tryptophan catabolic process to kynurenine"/>
    <property type="evidence" value="ECO:0007669"/>
    <property type="project" value="InterPro"/>
</dbReference>
<dbReference type="GO" id="GO:0005737">
    <property type="term" value="C:cytoplasm"/>
    <property type="evidence" value="ECO:0007669"/>
    <property type="project" value="TreeGrafter"/>
</dbReference>
<comment type="similarity">
    <text evidence="1">Belongs to the indoleamine 2,3-dioxygenase family.</text>
</comment>
<reference evidence="5" key="2">
    <citation type="submission" date="2020-11" db="EMBL/GenBank/DDBJ databases">
        <authorList>
            <consortium name="DOE Joint Genome Institute"/>
            <person name="Kuo A."/>
            <person name="Miyauchi S."/>
            <person name="Kiss E."/>
            <person name="Drula E."/>
            <person name="Kohler A."/>
            <person name="Sanchez-Garcia M."/>
            <person name="Andreopoulos B."/>
            <person name="Barry K.W."/>
            <person name="Bonito G."/>
            <person name="Buee M."/>
            <person name="Carver A."/>
            <person name="Chen C."/>
            <person name="Cichocki N."/>
            <person name="Clum A."/>
            <person name="Culley D."/>
            <person name="Crous P.W."/>
            <person name="Fauchery L."/>
            <person name="Girlanda M."/>
            <person name="Hayes R."/>
            <person name="Keri Z."/>
            <person name="Labutti K."/>
            <person name="Lipzen A."/>
            <person name="Lombard V."/>
            <person name="Magnuson J."/>
            <person name="Maillard F."/>
            <person name="Morin E."/>
            <person name="Murat C."/>
            <person name="Nolan M."/>
            <person name="Ohm R."/>
            <person name="Pangilinan J."/>
            <person name="Pereira M."/>
            <person name="Perotto S."/>
            <person name="Peter M."/>
            <person name="Riley R."/>
            <person name="Sitrit Y."/>
            <person name="Stielow B."/>
            <person name="Szollosi G."/>
            <person name="Zifcakova L."/>
            <person name="Stursova M."/>
            <person name="Spatafora J.W."/>
            <person name="Tedersoo L."/>
            <person name="Vaario L.-M."/>
            <person name="Yamada A."/>
            <person name="Yan M."/>
            <person name="Wang P."/>
            <person name="Xu J."/>
            <person name="Bruns T."/>
            <person name="Baldrian P."/>
            <person name="Vilgalys R."/>
            <person name="Henrissat B."/>
            <person name="Grigoriev I.V."/>
            <person name="Hibbett D."/>
            <person name="Nagy L.G."/>
            <person name="Martin F.M."/>
        </authorList>
    </citation>
    <scope>NUCLEOTIDE SEQUENCE</scope>
    <source>
        <strain evidence="5">UH-Tt-Lm1</strain>
    </source>
</reference>
<dbReference type="InterPro" id="IPR037217">
    <property type="entry name" value="Trp/Indoleamine_2_3_dOase-like"/>
</dbReference>
<dbReference type="InterPro" id="IPR000898">
    <property type="entry name" value="Indolamine_dOase"/>
</dbReference>
<comment type="caution">
    <text evidence="5">The sequence shown here is derived from an EMBL/GenBank/DDBJ whole genome shotgun (WGS) entry which is preliminary data.</text>
</comment>
<accession>A0A9P6HMC6</accession>
<dbReference type="Proteomes" id="UP000736335">
    <property type="component" value="Unassembled WGS sequence"/>
</dbReference>
<keyword evidence="2 4" id="KW-0479">Metal-binding</keyword>
<keyword evidence="6" id="KW-1185">Reference proteome</keyword>
<proteinExistence type="inferred from homology"/>
<evidence type="ECO:0000256" key="2">
    <source>
        <dbReference type="ARBA" id="ARBA00022723"/>
    </source>
</evidence>
<evidence type="ECO:0000256" key="4">
    <source>
        <dbReference type="PIRSR" id="PIRSR600898-1"/>
    </source>
</evidence>
<evidence type="ECO:0000256" key="1">
    <source>
        <dbReference type="ARBA" id="ARBA00007119"/>
    </source>
</evidence>